<dbReference type="KEGG" id="dmm:dnm_006870"/>
<dbReference type="AlphaFoldDB" id="A0A975GLD0"/>
<accession>A0A975GLD0</accession>
<organism evidence="1 2">
    <name type="scientific">Desulfonema magnum</name>
    <dbReference type="NCBI Taxonomy" id="45655"/>
    <lineage>
        <taxon>Bacteria</taxon>
        <taxon>Pseudomonadati</taxon>
        <taxon>Thermodesulfobacteriota</taxon>
        <taxon>Desulfobacteria</taxon>
        <taxon>Desulfobacterales</taxon>
        <taxon>Desulfococcaceae</taxon>
        <taxon>Desulfonema</taxon>
    </lineage>
</organism>
<dbReference type="EMBL" id="CP061800">
    <property type="protein sequence ID" value="QTA84688.1"/>
    <property type="molecule type" value="Genomic_DNA"/>
</dbReference>
<proteinExistence type="predicted"/>
<gene>
    <name evidence="1" type="ORF">dnm_006870</name>
</gene>
<name>A0A975GLD0_9BACT</name>
<evidence type="ECO:0000313" key="1">
    <source>
        <dbReference type="EMBL" id="QTA84688.1"/>
    </source>
</evidence>
<dbReference type="Proteomes" id="UP000663722">
    <property type="component" value="Chromosome"/>
</dbReference>
<protein>
    <submittedName>
        <fullName evidence="1">Uncharacterized protein</fullName>
    </submittedName>
</protein>
<keyword evidence="2" id="KW-1185">Reference proteome</keyword>
<sequence length="37" mass="4436">MQLRKSIFRTPDRPPGKSGVQKFYFSNCEKVFFALRR</sequence>
<reference evidence="1" key="1">
    <citation type="journal article" date="2021" name="Microb. Physiol.">
        <title>Proteogenomic Insights into the Physiology of Marine, Sulfate-Reducing, Filamentous Desulfonema limicola and Desulfonema magnum.</title>
        <authorList>
            <person name="Schnaars V."/>
            <person name="Wohlbrand L."/>
            <person name="Scheve S."/>
            <person name="Hinrichs C."/>
            <person name="Reinhardt R."/>
            <person name="Rabus R."/>
        </authorList>
    </citation>
    <scope>NUCLEOTIDE SEQUENCE</scope>
    <source>
        <strain evidence="1">4be13</strain>
    </source>
</reference>
<evidence type="ECO:0000313" key="2">
    <source>
        <dbReference type="Proteomes" id="UP000663722"/>
    </source>
</evidence>